<organism evidence="3 4">
    <name type="scientific">Mariniblastus fucicola</name>
    <dbReference type="NCBI Taxonomy" id="980251"/>
    <lineage>
        <taxon>Bacteria</taxon>
        <taxon>Pseudomonadati</taxon>
        <taxon>Planctomycetota</taxon>
        <taxon>Planctomycetia</taxon>
        <taxon>Pirellulales</taxon>
        <taxon>Pirellulaceae</taxon>
        <taxon>Mariniblastus</taxon>
    </lineage>
</organism>
<dbReference type="EMBL" id="CP042912">
    <property type="protein sequence ID" value="QEG20464.1"/>
    <property type="molecule type" value="Genomic_DNA"/>
</dbReference>
<dbReference type="PANTHER" id="PTHR19328:SF75">
    <property type="entry name" value="ALDOSE SUGAR DEHYDROGENASE YLII"/>
    <property type="match status" value="1"/>
</dbReference>
<dbReference type="OrthoDB" id="9770043at2"/>
<proteinExistence type="predicted"/>
<feature type="signal peptide" evidence="1">
    <location>
        <begin position="1"/>
        <end position="22"/>
    </location>
</feature>
<evidence type="ECO:0000313" key="4">
    <source>
        <dbReference type="Proteomes" id="UP000322214"/>
    </source>
</evidence>
<sequence precursor="true">MIRCLILCLWICGSAVSVNASAAVIQETEAAKSTATVKGIGLENAFPKLRFNRPIHLTHVGDDRIFVAEQNGVIHVFQNDAETSTTEVFLDISDRISRVGNEEGLIGLAFHPDFKNNGQFFVHYSSSVKDMHGIVARYRVKEDDPSVGDPNSEEVIIEQEQPFRNHNGGALAFGPTDGYLYISFGDGGKANDPLGSGQDLSTLLGAILRIDVDHKDPGLEYAIPKDNHFASVEGARGEIFACGLRNVWRFSIDRKTGELWAGDVGQDRFDEIDLVRNGGNYGWNRWEADASFRKQVEMATEKHDQPIASYGRQWGLSVTGGNVYRGKKFPELDGVYFYGDYLSGNLWQIRKDENGDYKNTLVRRTGQSIAAFGEDTDGEVYLLSFDGKIYRVQPTDEPENFLEGWPKKLSETEIFADLKKRKMSDAYTPYEVNAPFWSDSAEKTRFFRLPEGEKIGYRSEGSWAVPVGTEIIKNFRHAAGNRMLETRVIKRIETGWEAATYIWDKRGKDAELRPEGLQLELWMPVKGAKEWRPTTWHGPSSSECASCHVDSAGYVLGLNTAQLNNADGPKNQIMEFVKQELLSGVPEDFDASAAARHCDPHDKTCDLEQRARVYLDVNCAMCHRPNGPGNASIDLRFATDLDATKMINEKPAQGDLGIAGARIVKPGDAASSLLLQRIDTISNGRMPNIGSNVIDENAVELLREWIELMDASSAE</sequence>
<reference evidence="3 4" key="1">
    <citation type="submission" date="2019-08" db="EMBL/GenBank/DDBJ databases">
        <title>Deep-cultivation of Planctomycetes and their phenomic and genomic characterization uncovers novel biology.</title>
        <authorList>
            <person name="Wiegand S."/>
            <person name="Jogler M."/>
            <person name="Boedeker C."/>
            <person name="Pinto D."/>
            <person name="Vollmers J."/>
            <person name="Rivas-Marin E."/>
            <person name="Kohn T."/>
            <person name="Peeters S.H."/>
            <person name="Heuer A."/>
            <person name="Rast P."/>
            <person name="Oberbeckmann S."/>
            <person name="Bunk B."/>
            <person name="Jeske O."/>
            <person name="Meyerdierks A."/>
            <person name="Storesund J.E."/>
            <person name="Kallscheuer N."/>
            <person name="Luecker S."/>
            <person name="Lage O.M."/>
            <person name="Pohl T."/>
            <person name="Merkel B.J."/>
            <person name="Hornburger P."/>
            <person name="Mueller R.-W."/>
            <person name="Bruemmer F."/>
            <person name="Labrenz M."/>
            <person name="Spormann A.M."/>
            <person name="Op den Camp H."/>
            <person name="Overmann J."/>
            <person name="Amann R."/>
            <person name="Jetten M.S.M."/>
            <person name="Mascher T."/>
            <person name="Medema M.H."/>
            <person name="Devos D.P."/>
            <person name="Kaster A.-K."/>
            <person name="Ovreas L."/>
            <person name="Rohde M."/>
            <person name="Galperin M.Y."/>
            <person name="Jogler C."/>
        </authorList>
    </citation>
    <scope>NUCLEOTIDE SEQUENCE [LARGE SCALE GENOMIC DNA]</scope>
    <source>
        <strain evidence="3 4">FC18</strain>
    </source>
</reference>
<name>A0A5B9P2T0_9BACT</name>
<dbReference type="EC" id="1.1.5.2" evidence="3"/>
<feature type="chain" id="PRO_5022936166" evidence="1">
    <location>
        <begin position="23"/>
        <end position="715"/>
    </location>
</feature>
<dbReference type="GO" id="GO:0008876">
    <property type="term" value="F:quinoprotein glucose dehydrogenase activity"/>
    <property type="evidence" value="ECO:0007669"/>
    <property type="project" value="UniProtKB-EC"/>
</dbReference>
<dbReference type="STRING" id="980251.GCA_001642875_02504"/>
<dbReference type="InterPro" id="IPR012938">
    <property type="entry name" value="Glc/Sorbosone_DH"/>
</dbReference>
<dbReference type="Pfam" id="PF07995">
    <property type="entry name" value="GSDH"/>
    <property type="match status" value="1"/>
</dbReference>
<dbReference type="SUPFAM" id="SSF50952">
    <property type="entry name" value="Soluble quinoprotein glucose dehydrogenase"/>
    <property type="match status" value="1"/>
</dbReference>
<feature type="domain" description="Glucose/Sorbosone dehydrogenase" evidence="2">
    <location>
        <begin position="52"/>
        <end position="390"/>
    </location>
</feature>
<evidence type="ECO:0000256" key="1">
    <source>
        <dbReference type="SAM" id="SignalP"/>
    </source>
</evidence>
<dbReference type="PANTHER" id="PTHR19328">
    <property type="entry name" value="HEDGEHOG-INTERACTING PROTEIN"/>
    <property type="match status" value="1"/>
</dbReference>
<dbReference type="AlphaFoldDB" id="A0A5B9P2T0"/>
<dbReference type="InterPro" id="IPR011042">
    <property type="entry name" value="6-blade_b-propeller_TolB-like"/>
</dbReference>
<protein>
    <submittedName>
        <fullName evidence="3">Quinoprotein glucose dehydrogenase B</fullName>
        <ecNumber evidence="3">1.1.5.2</ecNumber>
    </submittedName>
</protein>
<dbReference type="KEGG" id="mff:MFFC18_03120"/>
<gene>
    <name evidence="3" type="primary">gdhB_1</name>
    <name evidence="3" type="ORF">MFFC18_03120</name>
</gene>
<keyword evidence="1" id="KW-0732">Signal</keyword>
<keyword evidence="3" id="KW-0560">Oxidoreductase</keyword>
<accession>A0A5B9P2T0</accession>
<keyword evidence="4" id="KW-1185">Reference proteome</keyword>
<evidence type="ECO:0000259" key="2">
    <source>
        <dbReference type="Pfam" id="PF07995"/>
    </source>
</evidence>
<dbReference type="Proteomes" id="UP000322214">
    <property type="component" value="Chromosome"/>
</dbReference>
<dbReference type="Gene3D" id="2.120.10.30">
    <property type="entry name" value="TolB, C-terminal domain"/>
    <property type="match status" value="1"/>
</dbReference>
<dbReference type="InterPro" id="IPR011041">
    <property type="entry name" value="Quinoprot_gluc/sorb_DH_b-prop"/>
</dbReference>
<evidence type="ECO:0000313" key="3">
    <source>
        <dbReference type="EMBL" id="QEG20464.1"/>
    </source>
</evidence>